<gene>
    <name evidence="2" type="ORF">Slati_1919200</name>
</gene>
<feature type="compositionally biased region" description="Polar residues" evidence="1">
    <location>
        <begin position="9"/>
        <end position="23"/>
    </location>
</feature>
<sequence>MEARGRLSSGVTTPLSNVSAKEEASSLSCSKDWGEYRLFEDAPKGLEGNPLSSLRGWGRGGVDDGLEEPIGGYPANLPSSSWMNHLAKPWRRRNRSFSF</sequence>
<evidence type="ECO:0000256" key="1">
    <source>
        <dbReference type="SAM" id="MobiDB-lite"/>
    </source>
</evidence>
<dbReference type="AlphaFoldDB" id="A0AAW2X261"/>
<feature type="region of interest" description="Disordered" evidence="1">
    <location>
        <begin position="1"/>
        <end position="23"/>
    </location>
</feature>
<comment type="caution">
    <text evidence="2">The sequence shown here is derived from an EMBL/GenBank/DDBJ whole genome shotgun (WGS) entry which is preliminary data.</text>
</comment>
<proteinExistence type="predicted"/>
<name>A0AAW2X261_9LAMI</name>
<protein>
    <submittedName>
        <fullName evidence="2">Uncharacterized protein</fullName>
    </submittedName>
</protein>
<dbReference type="EMBL" id="JACGWN010000006">
    <property type="protein sequence ID" value="KAL0447913.1"/>
    <property type="molecule type" value="Genomic_DNA"/>
</dbReference>
<reference evidence="2" key="2">
    <citation type="journal article" date="2024" name="Plant">
        <title>Genomic evolution and insights into agronomic trait innovations of Sesamum species.</title>
        <authorList>
            <person name="Miao H."/>
            <person name="Wang L."/>
            <person name="Qu L."/>
            <person name="Liu H."/>
            <person name="Sun Y."/>
            <person name="Le M."/>
            <person name="Wang Q."/>
            <person name="Wei S."/>
            <person name="Zheng Y."/>
            <person name="Lin W."/>
            <person name="Duan Y."/>
            <person name="Cao H."/>
            <person name="Xiong S."/>
            <person name="Wang X."/>
            <person name="Wei L."/>
            <person name="Li C."/>
            <person name="Ma Q."/>
            <person name="Ju M."/>
            <person name="Zhao R."/>
            <person name="Li G."/>
            <person name="Mu C."/>
            <person name="Tian Q."/>
            <person name="Mei H."/>
            <person name="Zhang T."/>
            <person name="Gao T."/>
            <person name="Zhang H."/>
        </authorList>
    </citation>
    <scope>NUCLEOTIDE SEQUENCE</scope>
    <source>
        <strain evidence="2">KEN1</strain>
    </source>
</reference>
<organism evidence="2">
    <name type="scientific">Sesamum latifolium</name>
    <dbReference type="NCBI Taxonomy" id="2727402"/>
    <lineage>
        <taxon>Eukaryota</taxon>
        <taxon>Viridiplantae</taxon>
        <taxon>Streptophyta</taxon>
        <taxon>Embryophyta</taxon>
        <taxon>Tracheophyta</taxon>
        <taxon>Spermatophyta</taxon>
        <taxon>Magnoliopsida</taxon>
        <taxon>eudicotyledons</taxon>
        <taxon>Gunneridae</taxon>
        <taxon>Pentapetalae</taxon>
        <taxon>asterids</taxon>
        <taxon>lamiids</taxon>
        <taxon>Lamiales</taxon>
        <taxon>Pedaliaceae</taxon>
        <taxon>Sesamum</taxon>
    </lineage>
</organism>
<accession>A0AAW2X261</accession>
<evidence type="ECO:0000313" key="2">
    <source>
        <dbReference type="EMBL" id="KAL0447913.1"/>
    </source>
</evidence>
<reference evidence="2" key="1">
    <citation type="submission" date="2020-06" db="EMBL/GenBank/DDBJ databases">
        <authorList>
            <person name="Li T."/>
            <person name="Hu X."/>
            <person name="Zhang T."/>
            <person name="Song X."/>
            <person name="Zhang H."/>
            <person name="Dai N."/>
            <person name="Sheng W."/>
            <person name="Hou X."/>
            <person name="Wei L."/>
        </authorList>
    </citation>
    <scope>NUCLEOTIDE SEQUENCE</scope>
    <source>
        <strain evidence="2">KEN1</strain>
        <tissue evidence="2">Leaf</tissue>
    </source>
</reference>